<organism evidence="2">
    <name type="scientific">uncultured Caudovirales phage</name>
    <dbReference type="NCBI Taxonomy" id="2100421"/>
    <lineage>
        <taxon>Viruses</taxon>
        <taxon>Duplodnaviria</taxon>
        <taxon>Heunggongvirae</taxon>
        <taxon>Uroviricota</taxon>
        <taxon>Caudoviricetes</taxon>
        <taxon>Peduoviridae</taxon>
        <taxon>Maltschvirus</taxon>
        <taxon>Maltschvirus maltsch</taxon>
    </lineage>
</organism>
<dbReference type="InterPro" id="IPR050620">
    <property type="entry name" value="Thioredoxin_H-type-like"/>
</dbReference>
<dbReference type="PROSITE" id="PS51352">
    <property type="entry name" value="THIOREDOXIN_2"/>
    <property type="match status" value="1"/>
</dbReference>
<dbReference type="PANTHER" id="PTHR10438:SF468">
    <property type="entry name" value="THIOREDOXIN-1-RELATED"/>
    <property type="match status" value="1"/>
</dbReference>
<proteinExistence type="predicted"/>
<dbReference type="Pfam" id="PF00085">
    <property type="entry name" value="Thioredoxin"/>
    <property type="match status" value="1"/>
</dbReference>
<protein>
    <submittedName>
        <fullName evidence="2">TrxA Thiol-disulfide isomerase and thioredoxins</fullName>
    </submittedName>
</protein>
<dbReference type="CDD" id="cd02947">
    <property type="entry name" value="TRX_family"/>
    <property type="match status" value="1"/>
</dbReference>
<evidence type="ECO:0000259" key="1">
    <source>
        <dbReference type="PROSITE" id="PS51352"/>
    </source>
</evidence>
<feature type="domain" description="Thioredoxin" evidence="1">
    <location>
        <begin position="1"/>
        <end position="85"/>
    </location>
</feature>
<dbReference type="EMBL" id="LR798269">
    <property type="protein sequence ID" value="CAB5219556.1"/>
    <property type="molecule type" value="Genomic_DNA"/>
</dbReference>
<gene>
    <name evidence="2" type="ORF">UFOVP222_88</name>
</gene>
<dbReference type="InterPro" id="IPR036249">
    <property type="entry name" value="Thioredoxin-like_sf"/>
</dbReference>
<dbReference type="PRINTS" id="PR00421">
    <property type="entry name" value="THIOREDOXIN"/>
</dbReference>
<reference evidence="2" key="1">
    <citation type="submission" date="2020-05" db="EMBL/GenBank/DDBJ databases">
        <authorList>
            <person name="Chiriac C."/>
            <person name="Salcher M."/>
            <person name="Ghai R."/>
            <person name="Kavagutti S V."/>
        </authorList>
    </citation>
    <scope>NUCLEOTIDE SEQUENCE</scope>
</reference>
<dbReference type="Gene3D" id="3.40.30.10">
    <property type="entry name" value="Glutaredoxin"/>
    <property type="match status" value="1"/>
</dbReference>
<accession>A0A6J5TBG9</accession>
<dbReference type="PANTHER" id="PTHR10438">
    <property type="entry name" value="THIOREDOXIN"/>
    <property type="match status" value="1"/>
</dbReference>
<dbReference type="InterPro" id="IPR013766">
    <property type="entry name" value="Thioredoxin_domain"/>
</dbReference>
<dbReference type="SUPFAM" id="SSF52833">
    <property type="entry name" value="Thioredoxin-like"/>
    <property type="match status" value="1"/>
</dbReference>
<sequence>MQKLIHFTAAWCQPCKAMAPMIDKFVSEHPDIEYVKYDIDLPESGDAIEEFGVRGVPTFVVLENEEIKNRHTGSATSDKFSALFA</sequence>
<keyword evidence="2" id="KW-0413">Isomerase</keyword>
<dbReference type="GO" id="GO:0016853">
    <property type="term" value="F:isomerase activity"/>
    <property type="evidence" value="ECO:0007669"/>
    <property type="project" value="UniProtKB-KW"/>
</dbReference>
<evidence type="ECO:0000313" key="2">
    <source>
        <dbReference type="EMBL" id="CAB5219556.1"/>
    </source>
</evidence>
<name>A0A6J5TBG9_9CAUD</name>